<proteinExistence type="predicted"/>
<name>A0ACB9N9M9_9MYRT</name>
<reference evidence="2" key="1">
    <citation type="journal article" date="2023" name="Front. Plant Sci.">
        <title>Chromosomal-level genome assembly of Melastoma candidum provides insights into trichome evolution.</title>
        <authorList>
            <person name="Zhong Y."/>
            <person name="Wu W."/>
            <person name="Sun C."/>
            <person name="Zou P."/>
            <person name="Liu Y."/>
            <person name="Dai S."/>
            <person name="Zhou R."/>
        </authorList>
    </citation>
    <scope>NUCLEOTIDE SEQUENCE [LARGE SCALE GENOMIC DNA]</scope>
</reference>
<dbReference type="Proteomes" id="UP001057402">
    <property type="component" value="Chromosome 8"/>
</dbReference>
<accession>A0ACB9N9M9</accession>
<organism evidence="1 2">
    <name type="scientific">Melastoma candidum</name>
    <dbReference type="NCBI Taxonomy" id="119954"/>
    <lineage>
        <taxon>Eukaryota</taxon>
        <taxon>Viridiplantae</taxon>
        <taxon>Streptophyta</taxon>
        <taxon>Embryophyta</taxon>
        <taxon>Tracheophyta</taxon>
        <taxon>Spermatophyta</taxon>
        <taxon>Magnoliopsida</taxon>
        <taxon>eudicotyledons</taxon>
        <taxon>Gunneridae</taxon>
        <taxon>Pentapetalae</taxon>
        <taxon>rosids</taxon>
        <taxon>malvids</taxon>
        <taxon>Myrtales</taxon>
        <taxon>Melastomataceae</taxon>
        <taxon>Melastomatoideae</taxon>
        <taxon>Melastomateae</taxon>
        <taxon>Melastoma</taxon>
    </lineage>
</organism>
<keyword evidence="2" id="KW-1185">Reference proteome</keyword>
<comment type="caution">
    <text evidence="1">The sequence shown here is derived from an EMBL/GenBank/DDBJ whole genome shotgun (WGS) entry which is preliminary data.</text>
</comment>
<evidence type="ECO:0000313" key="1">
    <source>
        <dbReference type="EMBL" id="KAI4331295.1"/>
    </source>
</evidence>
<gene>
    <name evidence="1" type="ORF">MLD38_029493</name>
</gene>
<protein>
    <submittedName>
        <fullName evidence="1">Uncharacterized protein</fullName>
    </submittedName>
</protein>
<evidence type="ECO:0000313" key="2">
    <source>
        <dbReference type="Proteomes" id="UP001057402"/>
    </source>
</evidence>
<sequence>MQLLLYTASNHNEILVRKACEQIFIRLIKDWCNCPAEEKVPGFQKFIIESLFLFGEIVLAQKVMYEKFGDELLLYFLSKGFPSLHCSKPLVEQYCQKLQGGDMKPSKSSYRSLI</sequence>
<dbReference type="EMBL" id="CM042887">
    <property type="protein sequence ID" value="KAI4331295.1"/>
    <property type="molecule type" value="Genomic_DNA"/>
</dbReference>